<accession>A0A0D0C3V3</accession>
<keyword evidence="2" id="KW-1185">Reference proteome</keyword>
<dbReference type="HOGENOM" id="CLU_2073435_0_0_1"/>
<dbReference type="AlphaFoldDB" id="A0A0D0C3V3"/>
<proteinExistence type="predicted"/>
<evidence type="ECO:0000313" key="1">
    <source>
        <dbReference type="EMBL" id="KIK52482.1"/>
    </source>
</evidence>
<reference evidence="1 2" key="1">
    <citation type="submission" date="2014-04" db="EMBL/GenBank/DDBJ databases">
        <title>Evolutionary Origins and Diversification of the Mycorrhizal Mutualists.</title>
        <authorList>
            <consortium name="DOE Joint Genome Institute"/>
            <consortium name="Mycorrhizal Genomics Consortium"/>
            <person name="Kohler A."/>
            <person name="Kuo A."/>
            <person name="Nagy L.G."/>
            <person name="Floudas D."/>
            <person name="Copeland A."/>
            <person name="Barry K.W."/>
            <person name="Cichocki N."/>
            <person name="Veneault-Fourrey C."/>
            <person name="LaButti K."/>
            <person name="Lindquist E.A."/>
            <person name="Lipzen A."/>
            <person name="Lundell T."/>
            <person name="Morin E."/>
            <person name="Murat C."/>
            <person name="Riley R."/>
            <person name="Ohm R."/>
            <person name="Sun H."/>
            <person name="Tunlid A."/>
            <person name="Henrissat B."/>
            <person name="Grigoriev I.V."/>
            <person name="Hibbett D.S."/>
            <person name="Martin F."/>
        </authorList>
    </citation>
    <scope>NUCLEOTIDE SEQUENCE [LARGE SCALE GENOMIC DNA]</scope>
    <source>
        <strain evidence="1 2">FD-317 M1</strain>
    </source>
</reference>
<gene>
    <name evidence="1" type="ORF">GYMLUDRAFT_966399</name>
</gene>
<sequence>MPLKHNRELNREDSYQHFRSKGWGFENCTAIRTAFLCLGGPLFQCQGRILPIFFLSTCRVSALRLCPAQIKIRSWLILYLKVGPLNYLLVSVGMTFIASHCRSNPIWHHHHVISNRSQ</sequence>
<name>A0A0D0C3V3_9AGAR</name>
<organism evidence="1 2">
    <name type="scientific">Collybiopsis luxurians FD-317 M1</name>
    <dbReference type="NCBI Taxonomy" id="944289"/>
    <lineage>
        <taxon>Eukaryota</taxon>
        <taxon>Fungi</taxon>
        <taxon>Dikarya</taxon>
        <taxon>Basidiomycota</taxon>
        <taxon>Agaricomycotina</taxon>
        <taxon>Agaricomycetes</taxon>
        <taxon>Agaricomycetidae</taxon>
        <taxon>Agaricales</taxon>
        <taxon>Marasmiineae</taxon>
        <taxon>Omphalotaceae</taxon>
        <taxon>Collybiopsis</taxon>
        <taxon>Collybiopsis luxurians</taxon>
    </lineage>
</organism>
<evidence type="ECO:0000313" key="2">
    <source>
        <dbReference type="Proteomes" id="UP000053593"/>
    </source>
</evidence>
<protein>
    <submittedName>
        <fullName evidence="1">Uncharacterized protein</fullName>
    </submittedName>
</protein>
<dbReference type="Proteomes" id="UP000053593">
    <property type="component" value="Unassembled WGS sequence"/>
</dbReference>
<dbReference type="EMBL" id="KN834842">
    <property type="protein sequence ID" value="KIK52482.1"/>
    <property type="molecule type" value="Genomic_DNA"/>
</dbReference>